<feature type="transmembrane region" description="Helical" evidence="2">
    <location>
        <begin position="129"/>
        <end position="147"/>
    </location>
</feature>
<reference evidence="4 5" key="1">
    <citation type="submission" date="2022-08" db="EMBL/GenBank/DDBJ databases">
        <title>Polyphasic taxonomy analysis of Qipengyuania sp.RS5-5.</title>
        <authorList>
            <person name="Xamxidin M."/>
            <person name="Wu M."/>
        </authorList>
    </citation>
    <scope>NUCLEOTIDE SEQUENCE [LARGE SCALE GENOMIC DNA]</scope>
    <source>
        <strain evidence="4 5">RS5-5</strain>
    </source>
</reference>
<keyword evidence="5" id="KW-1185">Reference proteome</keyword>
<accession>A0ABT1XR69</accession>
<evidence type="ECO:0000313" key="5">
    <source>
        <dbReference type="Proteomes" id="UP001206067"/>
    </source>
</evidence>
<keyword evidence="4" id="KW-0378">Hydrolase</keyword>
<feature type="domain" description="CAAX prenyl protease 2/Lysostaphin resistance protein A-like" evidence="3">
    <location>
        <begin position="101"/>
        <end position="247"/>
    </location>
</feature>
<name>A0ABT1XR69_9SPHN</name>
<keyword evidence="2" id="KW-0472">Membrane</keyword>
<dbReference type="EC" id="3.4.-.-" evidence="4"/>
<evidence type="ECO:0000259" key="3">
    <source>
        <dbReference type="Pfam" id="PF02517"/>
    </source>
</evidence>
<evidence type="ECO:0000313" key="4">
    <source>
        <dbReference type="EMBL" id="MCR2834154.1"/>
    </source>
</evidence>
<sequence>MNGVTTTPEAAPAPHPETPSGRTIPAAGSVRGEWRRYFAFLRRPALPDKAAPVSGATLAATLRLYTLDLLLVGTLLSLALMAVAAGFVPPDNALAELEFNALTLFAIVVFAPVLEEIGFRGWLSGRAGAVLPILLLGAGFTAVMLAGQSNAMLGAGLFLLAAMAALVLAIVLRKRPAWTWFQRFFPLFFWLSTVAFALVHIFNYTEGSFLALLPLVLPQFIAGSIFGYARVNYGLWSAMLLHILHNGTLIGLVLLAINTAGG</sequence>
<evidence type="ECO:0000256" key="2">
    <source>
        <dbReference type="SAM" id="Phobius"/>
    </source>
</evidence>
<feature type="transmembrane region" description="Helical" evidence="2">
    <location>
        <begin position="184"/>
        <end position="202"/>
    </location>
</feature>
<dbReference type="InterPro" id="IPR003675">
    <property type="entry name" value="Rce1/LyrA-like_dom"/>
</dbReference>
<keyword evidence="2" id="KW-0812">Transmembrane</keyword>
<evidence type="ECO:0000256" key="1">
    <source>
        <dbReference type="SAM" id="MobiDB-lite"/>
    </source>
</evidence>
<dbReference type="GO" id="GO:0006508">
    <property type="term" value="P:proteolysis"/>
    <property type="evidence" value="ECO:0007669"/>
    <property type="project" value="UniProtKB-KW"/>
</dbReference>
<proteinExistence type="predicted"/>
<organism evidence="4 5">
    <name type="scientific">Parerythrobacter lacustris</name>
    <dbReference type="NCBI Taxonomy" id="2969984"/>
    <lineage>
        <taxon>Bacteria</taxon>
        <taxon>Pseudomonadati</taxon>
        <taxon>Pseudomonadota</taxon>
        <taxon>Alphaproteobacteria</taxon>
        <taxon>Sphingomonadales</taxon>
        <taxon>Erythrobacteraceae</taxon>
        <taxon>Parerythrobacter</taxon>
    </lineage>
</organism>
<dbReference type="GO" id="GO:0008233">
    <property type="term" value="F:peptidase activity"/>
    <property type="evidence" value="ECO:0007669"/>
    <property type="project" value="UniProtKB-KW"/>
</dbReference>
<comment type="caution">
    <text evidence="4">The sequence shown here is derived from an EMBL/GenBank/DDBJ whole genome shotgun (WGS) entry which is preliminary data.</text>
</comment>
<feature type="transmembrane region" description="Helical" evidence="2">
    <location>
        <begin position="99"/>
        <end position="117"/>
    </location>
</feature>
<feature type="transmembrane region" description="Helical" evidence="2">
    <location>
        <begin position="235"/>
        <end position="257"/>
    </location>
</feature>
<feature type="transmembrane region" description="Helical" evidence="2">
    <location>
        <begin position="208"/>
        <end position="228"/>
    </location>
</feature>
<dbReference type="RefSeq" id="WP_257595957.1">
    <property type="nucleotide sequence ID" value="NZ_JANKHH010000005.1"/>
</dbReference>
<feature type="compositionally biased region" description="Low complexity" evidence="1">
    <location>
        <begin position="1"/>
        <end position="10"/>
    </location>
</feature>
<dbReference type="EMBL" id="JANKHH010000005">
    <property type="protein sequence ID" value="MCR2834154.1"/>
    <property type="molecule type" value="Genomic_DNA"/>
</dbReference>
<dbReference type="Proteomes" id="UP001206067">
    <property type="component" value="Unassembled WGS sequence"/>
</dbReference>
<keyword evidence="2" id="KW-1133">Transmembrane helix</keyword>
<gene>
    <name evidence="4" type="ORF">NSO95_09385</name>
</gene>
<feature type="region of interest" description="Disordered" evidence="1">
    <location>
        <begin position="1"/>
        <end position="26"/>
    </location>
</feature>
<protein>
    <submittedName>
        <fullName evidence="4">CPBP family glutamic-type intramembrane protease</fullName>
        <ecNumber evidence="4">3.4.-.-</ecNumber>
    </submittedName>
</protein>
<dbReference type="Pfam" id="PF02517">
    <property type="entry name" value="Rce1-like"/>
    <property type="match status" value="1"/>
</dbReference>
<feature type="transmembrane region" description="Helical" evidence="2">
    <location>
        <begin position="69"/>
        <end position="87"/>
    </location>
</feature>
<keyword evidence="4" id="KW-0645">Protease</keyword>
<feature type="transmembrane region" description="Helical" evidence="2">
    <location>
        <begin position="153"/>
        <end position="172"/>
    </location>
</feature>